<dbReference type="EMBL" id="JASKYM010000008">
    <property type="protein sequence ID" value="MDK2564442.1"/>
    <property type="molecule type" value="Genomic_DNA"/>
</dbReference>
<evidence type="ECO:0000256" key="1">
    <source>
        <dbReference type="ARBA" id="ARBA00009684"/>
    </source>
</evidence>
<dbReference type="InterPro" id="IPR006204">
    <property type="entry name" value="GHMP_kinase_N_dom"/>
</dbReference>
<evidence type="ECO:0000313" key="12">
    <source>
        <dbReference type="EMBL" id="MDK2564442.1"/>
    </source>
</evidence>
<dbReference type="InterPro" id="IPR013750">
    <property type="entry name" value="GHMP_kinase_C_dom"/>
</dbReference>
<dbReference type="Pfam" id="PF08544">
    <property type="entry name" value="GHMP_kinases_C"/>
    <property type="match status" value="1"/>
</dbReference>
<dbReference type="SUPFAM" id="SSF54211">
    <property type="entry name" value="Ribosomal protein S5 domain 2-like"/>
    <property type="match status" value="1"/>
</dbReference>
<comment type="function">
    <text evidence="9">Catalyzes the phosphorylation of the position 2 hydroxy group of 4-diphosphocytidyl-2C-methyl-D-erythritol.</text>
</comment>
<keyword evidence="4 9" id="KW-0808">Transferase</keyword>
<dbReference type="Proteomes" id="UP001301012">
    <property type="component" value="Unassembled WGS sequence"/>
</dbReference>
<keyword evidence="7 9" id="KW-0067">ATP-binding</keyword>
<proteinExistence type="inferred from homology"/>
<dbReference type="PIRSF" id="PIRSF010376">
    <property type="entry name" value="IspE"/>
    <property type="match status" value="1"/>
</dbReference>
<evidence type="ECO:0000256" key="3">
    <source>
        <dbReference type="ARBA" id="ARBA00017473"/>
    </source>
</evidence>
<gene>
    <name evidence="9 12" type="primary">ispE</name>
    <name evidence="12" type="ORF">QOZ84_12915</name>
</gene>
<feature type="active site" evidence="9">
    <location>
        <position position="137"/>
    </location>
</feature>
<feature type="binding site" evidence="9">
    <location>
        <begin position="95"/>
        <end position="105"/>
    </location>
    <ligand>
        <name>ATP</name>
        <dbReference type="ChEBI" id="CHEBI:30616"/>
    </ligand>
</feature>
<dbReference type="InterPro" id="IPR014721">
    <property type="entry name" value="Ribsml_uS5_D2-typ_fold_subgr"/>
</dbReference>
<dbReference type="EC" id="2.7.1.148" evidence="2 9"/>
<name>A0ABT7ECL8_9FIRM</name>
<dbReference type="InterPro" id="IPR004424">
    <property type="entry name" value="IspE"/>
</dbReference>
<evidence type="ECO:0000259" key="11">
    <source>
        <dbReference type="Pfam" id="PF08544"/>
    </source>
</evidence>
<evidence type="ECO:0000256" key="9">
    <source>
        <dbReference type="HAMAP-Rule" id="MF_00061"/>
    </source>
</evidence>
<dbReference type="Gene3D" id="3.30.70.890">
    <property type="entry name" value="GHMP kinase, C-terminal domain"/>
    <property type="match status" value="1"/>
</dbReference>
<keyword evidence="5 9" id="KW-0547">Nucleotide-binding</keyword>
<keyword evidence="9" id="KW-0414">Isoprene biosynthesis</keyword>
<dbReference type="PANTHER" id="PTHR43527">
    <property type="entry name" value="4-DIPHOSPHOCYTIDYL-2-C-METHYL-D-ERYTHRITOL KINASE, CHLOROPLASTIC"/>
    <property type="match status" value="1"/>
</dbReference>
<evidence type="ECO:0000259" key="10">
    <source>
        <dbReference type="Pfam" id="PF00288"/>
    </source>
</evidence>
<keyword evidence="6 9" id="KW-0418">Kinase</keyword>
<dbReference type="PANTHER" id="PTHR43527:SF2">
    <property type="entry name" value="4-DIPHOSPHOCYTIDYL-2-C-METHYL-D-ERYTHRITOL KINASE, CHLOROPLASTIC"/>
    <property type="match status" value="1"/>
</dbReference>
<dbReference type="RefSeq" id="WP_284133367.1">
    <property type="nucleotide sequence ID" value="NZ_JASKYM010000008.1"/>
</dbReference>
<evidence type="ECO:0000256" key="7">
    <source>
        <dbReference type="ARBA" id="ARBA00022840"/>
    </source>
</evidence>
<evidence type="ECO:0000256" key="6">
    <source>
        <dbReference type="ARBA" id="ARBA00022777"/>
    </source>
</evidence>
<feature type="domain" description="GHMP kinase C-terminal" evidence="11">
    <location>
        <begin position="202"/>
        <end position="277"/>
    </location>
</feature>
<comment type="similarity">
    <text evidence="1 9">Belongs to the GHMP kinase family. IspE subfamily.</text>
</comment>
<dbReference type="HAMAP" id="MF_00061">
    <property type="entry name" value="IspE"/>
    <property type="match status" value="1"/>
</dbReference>
<feature type="domain" description="GHMP kinase N-terminal" evidence="10">
    <location>
        <begin position="67"/>
        <end position="145"/>
    </location>
</feature>
<dbReference type="InterPro" id="IPR036554">
    <property type="entry name" value="GHMP_kinase_C_sf"/>
</dbReference>
<feature type="active site" evidence="9">
    <location>
        <position position="11"/>
    </location>
</feature>
<dbReference type="InterPro" id="IPR020568">
    <property type="entry name" value="Ribosomal_Su5_D2-typ_SF"/>
</dbReference>
<dbReference type="PRINTS" id="PR00958">
    <property type="entry name" value="HOMSERKINASE"/>
</dbReference>
<reference evidence="12 13" key="1">
    <citation type="submission" date="2023-05" db="EMBL/GenBank/DDBJ databases">
        <title>Rombocin, a short stable natural nisin variant, displays selective antimicrobial activity against Listeria monocytogenes and employs dual mode of action to kill target bacterial strains.</title>
        <authorList>
            <person name="Wambui J."/>
            <person name="Stephan R."/>
            <person name="Kuipers O.P."/>
        </authorList>
    </citation>
    <scope>NUCLEOTIDE SEQUENCE [LARGE SCALE GENOMIC DNA]</scope>
    <source>
        <strain evidence="12 13">RC002</strain>
    </source>
</reference>
<organism evidence="12 13">
    <name type="scientific">Romboutsia sedimentorum</name>
    <dbReference type="NCBI Taxonomy" id="1368474"/>
    <lineage>
        <taxon>Bacteria</taxon>
        <taxon>Bacillati</taxon>
        <taxon>Bacillota</taxon>
        <taxon>Clostridia</taxon>
        <taxon>Peptostreptococcales</taxon>
        <taxon>Peptostreptococcaceae</taxon>
        <taxon>Romboutsia</taxon>
    </lineage>
</organism>
<evidence type="ECO:0000256" key="5">
    <source>
        <dbReference type="ARBA" id="ARBA00022741"/>
    </source>
</evidence>
<evidence type="ECO:0000256" key="2">
    <source>
        <dbReference type="ARBA" id="ARBA00012052"/>
    </source>
</evidence>
<keyword evidence="13" id="KW-1185">Reference proteome</keyword>
<sequence>MNSIELKSRAKINLSIDVLGKRKDGYHLVEMIMQTIDLYDIIKIKELGTEDIVIKSDSSDIPLDKENIVYKAINLLKNKFKINKGVEVFIQKNIPIAAGMAGGSSNAAAVLVGLNKLWKLNLSEIELQKIGFKLGADVPFCICGGAVLASGVGEELTYIKGLHKDISILVCKPDLFVSTRDVYGGLDLESIQNRPNNKLLIDCLNREDINIVASNMVNVLETVTSKYHKEINEIEKIMIENKALGSMMSGSGPTVFGLFENKEQALRGKEKLLEKYSQVYVVNSNEKGVEIDGEFK</sequence>
<evidence type="ECO:0000313" key="13">
    <source>
        <dbReference type="Proteomes" id="UP001301012"/>
    </source>
</evidence>
<protein>
    <recommendedName>
        <fullName evidence="3 9">4-diphosphocytidyl-2-C-methyl-D-erythritol kinase</fullName>
        <shortName evidence="9">CMK</shortName>
        <ecNumber evidence="2 9">2.7.1.148</ecNumber>
    </recommendedName>
    <alternativeName>
        <fullName evidence="8 9">4-(cytidine-5'-diphospho)-2-C-methyl-D-erythritol kinase</fullName>
    </alternativeName>
</protein>
<comment type="pathway">
    <text evidence="9">Isoprenoid biosynthesis; isopentenyl diphosphate biosynthesis via DXP pathway; isopentenyl diphosphate from 1-deoxy-D-xylulose 5-phosphate: step 3/6.</text>
</comment>
<evidence type="ECO:0000256" key="8">
    <source>
        <dbReference type="ARBA" id="ARBA00032554"/>
    </source>
</evidence>
<accession>A0ABT7ECL8</accession>
<dbReference type="SUPFAM" id="SSF55060">
    <property type="entry name" value="GHMP Kinase, C-terminal domain"/>
    <property type="match status" value="1"/>
</dbReference>
<dbReference type="GO" id="GO:0050515">
    <property type="term" value="F:4-(cytidine 5'-diphospho)-2-C-methyl-D-erythritol kinase activity"/>
    <property type="evidence" value="ECO:0007669"/>
    <property type="project" value="UniProtKB-EC"/>
</dbReference>
<dbReference type="Pfam" id="PF00288">
    <property type="entry name" value="GHMP_kinases_N"/>
    <property type="match status" value="1"/>
</dbReference>
<dbReference type="Gene3D" id="3.30.230.10">
    <property type="match status" value="1"/>
</dbReference>
<comment type="catalytic activity">
    <reaction evidence="9">
        <text>4-CDP-2-C-methyl-D-erythritol + ATP = 4-CDP-2-C-methyl-D-erythritol 2-phosphate + ADP + H(+)</text>
        <dbReference type="Rhea" id="RHEA:18437"/>
        <dbReference type="ChEBI" id="CHEBI:15378"/>
        <dbReference type="ChEBI" id="CHEBI:30616"/>
        <dbReference type="ChEBI" id="CHEBI:57823"/>
        <dbReference type="ChEBI" id="CHEBI:57919"/>
        <dbReference type="ChEBI" id="CHEBI:456216"/>
        <dbReference type="EC" id="2.7.1.148"/>
    </reaction>
</comment>
<comment type="caution">
    <text evidence="12">The sequence shown here is derived from an EMBL/GenBank/DDBJ whole genome shotgun (WGS) entry which is preliminary data.</text>
</comment>
<evidence type="ECO:0000256" key="4">
    <source>
        <dbReference type="ARBA" id="ARBA00022679"/>
    </source>
</evidence>
<dbReference type="NCBIfam" id="TIGR00154">
    <property type="entry name" value="ispE"/>
    <property type="match status" value="1"/>
</dbReference>